<evidence type="ECO:0000256" key="1">
    <source>
        <dbReference type="SAM" id="Phobius"/>
    </source>
</evidence>
<reference evidence="3 4" key="1">
    <citation type="submission" date="2018-08" db="EMBL/GenBank/DDBJ databases">
        <title>Aphanomyces genome sequencing and annotation.</title>
        <authorList>
            <person name="Minardi D."/>
            <person name="Oidtmann B."/>
            <person name="Van Der Giezen M."/>
            <person name="Studholme D.J."/>
        </authorList>
    </citation>
    <scope>NUCLEOTIDE SEQUENCE [LARGE SCALE GENOMIC DNA]</scope>
    <source>
        <strain evidence="3 4">Kv</strain>
    </source>
</reference>
<dbReference type="GO" id="GO:0006629">
    <property type="term" value="P:lipid metabolic process"/>
    <property type="evidence" value="ECO:0007669"/>
    <property type="project" value="InterPro"/>
</dbReference>
<proteinExistence type="predicted"/>
<feature type="transmembrane region" description="Helical" evidence="1">
    <location>
        <begin position="141"/>
        <end position="161"/>
    </location>
</feature>
<feature type="transmembrane region" description="Helical" evidence="1">
    <location>
        <begin position="335"/>
        <end position="354"/>
    </location>
</feature>
<dbReference type="Pfam" id="PF01764">
    <property type="entry name" value="Lipase_3"/>
    <property type="match status" value="2"/>
</dbReference>
<organism evidence="3 4">
    <name type="scientific">Aphanomyces astaci</name>
    <name type="common">Crayfish plague agent</name>
    <dbReference type="NCBI Taxonomy" id="112090"/>
    <lineage>
        <taxon>Eukaryota</taxon>
        <taxon>Sar</taxon>
        <taxon>Stramenopiles</taxon>
        <taxon>Oomycota</taxon>
        <taxon>Saprolegniomycetes</taxon>
        <taxon>Saprolegniales</taxon>
        <taxon>Verrucalvaceae</taxon>
        <taxon>Aphanomyces</taxon>
    </lineage>
</organism>
<dbReference type="PANTHER" id="PTHR45856">
    <property type="entry name" value="ALPHA/BETA-HYDROLASES SUPERFAMILY PROTEIN"/>
    <property type="match status" value="1"/>
</dbReference>
<keyword evidence="1" id="KW-1133">Transmembrane helix</keyword>
<dbReference type="InterPro" id="IPR029058">
    <property type="entry name" value="AB_hydrolase_fold"/>
</dbReference>
<feature type="domain" description="Fungal lipase-type" evidence="2">
    <location>
        <begin position="1583"/>
        <end position="1723"/>
    </location>
</feature>
<feature type="transmembrane region" description="Helical" evidence="1">
    <location>
        <begin position="1355"/>
        <end position="1378"/>
    </location>
</feature>
<feature type="transmembrane region" description="Helical" evidence="1">
    <location>
        <begin position="1438"/>
        <end position="1460"/>
    </location>
</feature>
<dbReference type="InterPro" id="IPR051218">
    <property type="entry name" value="Sec_MonoDiacylglyc_Lipase"/>
</dbReference>
<feature type="transmembrane region" description="Helical" evidence="1">
    <location>
        <begin position="366"/>
        <end position="385"/>
    </location>
</feature>
<evidence type="ECO:0000313" key="4">
    <source>
        <dbReference type="Proteomes" id="UP000265427"/>
    </source>
</evidence>
<feature type="transmembrane region" description="Helical" evidence="1">
    <location>
        <begin position="1036"/>
        <end position="1056"/>
    </location>
</feature>
<keyword evidence="1" id="KW-0472">Membrane</keyword>
<sequence length="1808" mass="201174">MTTLPDTCSGRGAFSLYQREAGCAVGNCECFPGLFRCDDSLVDGLGQCALSGNGWTVLIVAFALNLIVPVIAFVTHLLHRKQAEKAKAVLAKEAADLEASEGAGAKYKYVSSSVPFSLANTNATSVDYIAGDPPSVGWVQLVCYCLAVSFALSCAMLIPSFPINEKAFELTRLSTVQLSDTSYAVESAATTPLPASTRYLSIQGAFCEMSATILAPTGVSVLTLNYTISFDMEAKKMFDTVSGSKTIGCDCDNSVCRMVPDQSDNGLTDLVYFPWFQDADEDLIRPLVADTDPHEFTLRATFELSSSYVSATPVSPIPHLSFLAHYSYIEHVIDLVNVLVFALDLLVIFVWGYLTRKVEHKLPERSLISVILFVNFIATFPFMFVTKFFFPTSVSLHQVYLFCHAWQACSSGIWLLCLLFALDMQRKRVFGCRFYLVKLTLGAVVLSLYLWVYYSTLPYQWILMLNFFLAILVSTIFRGVMIDVRNKLRYQCYVSTRPEQLTARLLYVVAIAVTYVFFFVALTADPVPRVEAYLPKTVHLTDMSIQVMIRTATWILVIIFLPPSFSAPQVYYMRAKTSLPRLTDGSMHDFEMASLKQAVHSRGLFHSASNYAGWKAPRAFCVETACTAYNQSVAVYDEVVANAETGGYDIPSHAHFAADGLEFVAELFDRDTDTYGWVLKGEKKIMVVFRGTKSGQNAVTDLKYRFCVPTWATDETEGGLLDKTRVHTGFWEAYVTVRDDLKRILHELVQDMGEVQVYLTGHSLGGALATLAAFDLVTDNTFHLDEEVVLYTLGAPRVGNHIFATIFNKHVPNAYRICADGDAVVGAPKRSIQLAYFAKSLCYKHIGTAVLLSTRAKGVFMINPNIVERAFMAEFRNNVLAHLPPTYRHLLNKGVMYTMKPESVRENEATPFLYRRQSGCAVGNCECFPILFECSPLARDGLGECALSHTGWIVLIVAIALNLVVPVVAFLIHLVHKKSAKEVTGREDHVQTDLEATSGQRKYMINLAQFRTIVPDTVFGLDQAPKIFMETMNKGWVQSLCYGLVLAFILAMALLIPPFKMDESLYPLTRDTTVQLNRSAYRIASHSDTSVPPGIRYISIQGDFCGDASSALLDPNGKTALNVSYEVSFTIDSNSIFDNIHGHKVIGCVCEAAVCRIDDEQSDDGYAPLVYFPWYQDALHPLDLQAQPHSFALSGVFQVESKFNRAATVHPIPHLAFIAHHSYIERITGLVDLGVFVTDVAALLAWIGLTRAANVLPERRLMFVMLVVNFLGSFPVLFVAQKLDPTASWQDTYFFMHAWSACASGIWLLCLLFALDMQRKRVFGCRFYLVKLTLGAVVLTSYMFLFYSATLPTQWIQLTNFFLAILVGSIFRGVMVDVRNKLRYASYADSRPQQLTARFLYTIALAVSYVFFFVALFADPVPRVTNYLPKTALLTDTAIQVITRSATWVLVIIFLPPLAVDPSVYYTRAASALPRLTHASNREFELAHLKQATHSGGTTTTPTYHLSTLSWQAPQAFCVETACAMYNQAIGVYDEPVLNKATGRYDMASLEHFHQDGLEFVAEVFDKATDTYGWVSRGDKRVVVTFRGTQSAANTVTDLKYFFAVPTWECHDKPDLDKTRVHVGFWTAYITVQHQLKTILRDTLQDMGDVQIYFTGILGGALATLAAFDIATDATFVLKEEVVLYSFGAPRVGNHVFARAFKEYVPNAYRVCNDGDAIVGAPKRSVQLAYFVKSLCYKHVGKAVLLSTRAQGVFVIEPNIVEMAFMAEFRYNALAHLGGGYQTMLEKGIKYTMQPKNTATGEKAPLLK</sequence>
<evidence type="ECO:0000313" key="3">
    <source>
        <dbReference type="EMBL" id="RHY11868.1"/>
    </source>
</evidence>
<feature type="transmembrane region" description="Helical" evidence="1">
    <location>
        <begin position="952"/>
        <end position="975"/>
    </location>
</feature>
<evidence type="ECO:0000259" key="2">
    <source>
        <dbReference type="Pfam" id="PF01764"/>
    </source>
</evidence>
<name>A0A397B0I8_APHAT</name>
<dbReference type="Proteomes" id="UP000265427">
    <property type="component" value="Unassembled WGS sequence"/>
</dbReference>
<dbReference type="SUPFAM" id="SSF53474">
    <property type="entry name" value="alpha/beta-Hydrolases"/>
    <property type="match status" value="2"/>
</dbReference>
<dbReference type="Gene3D" id="3.40.50.1820">
    <property type="entry name" value="alpha/beta hydrolase"/>
    <property type="match status" value="2"/>
</dbReference>
<feature type="transmembrane region" description="Helical" evidence="1">
    <location>
        <begin position="405"/>
        <end position="422"/>
    </location>
</feature>
<feature type="transmembrane region" description="Helical" evidence="1">
    <location>
        <begin position="1399"/>
        <end position="1418"/>
    </location>
</feature>
<dbReference type="CDD" id="cd00519">
    <property type="entry name" value="Lipase_3"/>
    <property type="match status" value="2"/>
</dbReference>
<dbReference type="InterPro" id="IPR002921">
    <property type="entry name" value="Fungal_lipase-type"/>
</dbReference>
<dbReference type="VEuPathDB" id="FungiDB:H257_05789"/>
<feature type="domain" description="Fungal lipase-type" evidence="2">
    <location>
        <begin position="687"/>
        <end position="828"/>
    </location>
</feature>
<feature type="transmembrane region" description="Helical" evidence="1">
    <location>
        <begin position="505"/>
        <end position="524"/>
    </location>
</feature>
<gene>
    <name evidence="3" type="ORF">DYB36_002237</name>
</gene>
<comment type="caution">
    <text evidence="3">The sequence shown here is derived from an EMBL/GenBank/DDBJ whole genome shotgun (WGS) entry which is preliminary data.</text>
</comment>
<feature type="transmembrane region" description="Helical" evidence="1">
    <location>
        <begin position="1261"/>
        <end position="1280"/>
    </location>
</feature>
<feature type="transmembrane region" description="Helical" evidence="1">
    <location>
        <begin position="1327"/>
        <end position="1349"/>
    </location>
</feature>
<accession>A0A397B0I8</accession>
<feature type="transmembrane region" description="Helical" evidence="1">
    <location>
        <begin position="460"/>
        <end position="484"/>
    </location>
</feature>
<dbReference type="EMBL" id="QUSZ01004959">
    <property type="protein sequence ID" value="RHY11868.1"/>
    <property type="molecule type" value="Genomic_DNA"/>
</dbReference>
<keyword evidence="1" id="KW-0812">Transmembrane</keyword>
<feature type="transmembrane region" description="Helical" evidence="1">
    <location>
        <begin position="1292"/>
        <end position="1315"/>
    </location>
</feature>
<dbReference type="PANTHER" id="PTHR45856:SF23">
    <property type="entry name" value="FUNGAL LIPASE-LIKE DOMAIN-CONTAINING PROTEIN"/>
    <property type="match status" value="1"/>
</dbReference>
<protein>
    <recommendedName>
        <fullName evidence="2">Fungal lipase-type domain-containing protein</fullName>
    </recommendedName>
</protein>
<feature type="transmembrane region" description="Helical" evidence="1">
    <location>
        <begin position="434"/>
        <end position="454"/>
    </location>
</feature>
<feature type="transmembrane region" description="Helical" evidence="1">
    <location>
        <begin position="55"/>
        <end position="78"/>
    </location>
</feature>